<evidence type="ECO:0000313" key="1">
    <source>
        <dbReference type="EMBL" id="HGL41597.1"/>
    </source>
</evidence>
<protein>
    <submittedName>
        <fullName evidence="2">Uncharacterized protein</fullName>
    </submittedName>
</protein>
<dbReference type="AlphaFoldDB" id="A0A7C4E2N0"/>
<dbReference type="EMBL" id="DTCM01000098">
    <property type="protein sequence ID" value="HGL41597.1"/>
    <property type="molecule type" value="Genomic_DNA"/>
</dbReference>
<comment type="caution">
    <text evidence="2">The sequence shown here is derived from an EMBL/GenBank/DDBJ whole genome shotgun (WGS) entry which is preliminary data.</text>
</comment>
<accession>A0A7C4E2N0</accession>
<dbReference type="EMBL" id="DTAD01000083">
    <property type="protein sequence ID" value="HGN90982.1"/>
    <property type="molecule type" value="Genomic_DNA"/>
</dbReference>
<name>A0A7C4E2N0_CALS0</name>
<proteinExistence type="predicted"/>
<reference evidence="2" key="1">
    <citation type="journal article" date="2020" name="mSystems">
        <title>Genome- and Community-Level Interaction Insights into Carbon Utilization and Element Cycling Functions of Hydrothermarchaeota in Hydrothermal Sediment.</title>
        <authorList>
            <person name="Zhou Z."/>
            <person name="Liu Y."/>
            <person name="Xu W."/>
            <person name="Pan J."/>
            <person name="Luo Z.H."/>
            <person name="Li M."/>
        </authorList>
    </citation>
    <scope>NUCLEOTIDE SEQUENCE [LARGE SCALE GENOMIC DNA]</scope>
    <source>
        <strain evidence="2">SpSt-613</strain>
        <strain evidence="1">SpSt-669</strain>
    </source>
</reference>
<sequence length="200" mass="22801">MTNDNHLILNDIESTYARLSEELLSEMLVVTNHSTLLDVYNVNAASLYELLRPRGLAGGVRRRVIITSPPYGLLRPCDFSPRFGRLTVTSAGNLSVITGKHFRAAWLGVLTSMYLCLNQFHRNRDLAVIVLKNFKNNNVEKAVGKNLVNLTVELAEFVGFKHLETLKFKISGSHFARYHDIKQHVHDLWHEYALVFRKVV</sequence>
<organism evidence="2">
    <name type="scientific">Caldiarchaeum subterraneum</name>
    <dbReference type="NCBI Taxonomy" id="311458"/>
    <lineage>
        <taxon>Archaea</taxon>
        <taxon>Nitrososphaerota</taxon>
        <taxon>Candidatus Caldarchaeales</taxon>
        <taxon>Candidatus Caldarchaeaceae</taxon>
        <taxon>Candidatus Caldarchaeum</taxon>
    </lineage>
</organism>
<evidence type="ECO:0000313" key="2">
    <source>
        <dbReference type="EMBL" id="HGN90982.1"/>
    </source>
</evidence>
<gene>
    <name evidence="2" type="ORF">ENT82_07680</name>
    <name evidence="1" type="ORF">ENU43_08055</name>
</gene>